<reference evidence="4 5" key="1">
    <citation type="journal article" date="2021" name="J. Biosci. Bioeng.">
        <title>Identification and characterization of a chc gene cluster responsible for the aromatization pathway of cyclohexanecarboxylate degradation in Sinomonas cyclohexanicum ATCC 51369.</title>
        <authorList>
            <person name="Yamamoto T."/>
            <person name="Hasegawa Y."/>
            <person name="Lau P.C.K."/>
            <person name="Iwaki H."/>
        </authorList>
    </citation>
    <scope>NUCLEOTIDE SEQUENCE [LARGE SCALE GENOMIC DNA]</scope>
    <source>
        <strain evidence="4 5">ATCC 51369</strain>
    </source>
</reference>
<dbReference type="InterPro" id="IPR036291">
    <property type="entry name" value="NAD(P)-bd_dom_sf"/>
</dbReference>
<keyword evidence="1" id="KW-0521">NADP</keyword>
<gene>
    <name evidence="4" type="ORF">SCMU_39960</name>
</gene>
<evidence type="ECO:0000256" key="1">
    <source>
        <dbReference type="ARBA" id="ARBA00022857"/>
    </source>
</evidence>
<evidence type="ECO:0000313" key="4">
    <source>
        <dbReference type="EMBL" id="BCT78154.1"/>
    </source>
</evidence>
<dbReference type="Proteomes" id="UP001319861">
    <property type="component" value="Chromosome"/>
</dbReference>
<protein>
    <recommendedName>
        <fullName evidence="3">Enoyl reductase (ER) domain-containing protein</fullName>
    </recommendedName>
</protein>
<sequence>MGVLFGVGAQVGDFAVGDRVTTTQAERTYADAFLVDAAKAKEGDVAVVTAAAGGVGGLLVQLLRKQGATVIALVGSEEKADAARSLGADVALVGYGDFAERVREATGGRLADVVYDSVGRDTFDESLRALRSRGMLVLYGASSGAVPDFDLQRLNHHGSLYVTRPTIDDYLQDQNERSWGSREIFDAVIDGSLKVRIAGTFPLAESGRAQAALQSRAVTGKLLLVP</sequence>
<dbReference type="PANTHER" id="PTHR48106">
    <property type="entry name" value="QUINONE OXIDOREDUCTASE PIG3-RELATED"/>
    <property type="match status" value="1"/>
</dbReference>
<keyword evidence="5" id="KW-1185">Reference proteome</keyword>
<feature type="domain" description="Enoyl reductase (ER)" evidence="3">
    <location>
        <begin position="2"/>
        <end position="224"/>
    </location>
</feature>
<organism evidence="4 5">
    <name type="scientific">Sinomonas cyclohexanicum</name>
    <name type="common">Corynebacterium cyclohexanicum</name>
    <dbReference type="NCBI Taxonomy" id="322009"/>
    <lineage>
        <taxon>Bacteria</taxon>
        <taxon>Bacillati</taxon>
        <taxon>Actinomycetota</taxon>
        <taxon>Actinomycetes</taxon>
        <taxon>Micrococcales</taxon>
        <taxon>Micrococcaceae</taxon>
        <taxon>Sinomonas</taxon>
    </lineage>
</organism>
<evidence type="ECO:0000313" key="5">
    <source>
        <dbReference type="Proteomes" id="UP001319861"/>
    </source>
</evidence>
<dbReference type="EMBL" id="AP024525">
    <property type="protein sequence ID" value="BCT78154.1"/>
    <property type="molecule type" value="Genomic_DNA"/>
</dbReference>
<dbReference type="SUPFAM" id="SSF51735">
    <property type="entry name" value="NAD(P)-binding Rossmann-fold domains"/>
    <property type="match status" value="1"/>
</dbReference>
<dbReference type="RefSeq" id="WP_229230787.1">
    <property type="nucleotide sequence ID" value="NZ_AP024525.1"/>
</dbReference>
<proteinExistence type="predicted"/>
<evidence type="ECO:0000259" key="3">
    <source>
        <dbReference type="SMART" id="SM00829"/>
    </source>
</evidence>
<dbReference type="SMART" id="SM00829">
    <property type="entry name" value="PKS_ER"/>
    <property type="match status" value="1"/>
</dbReference>
<dbReference type="InterPro" id="IPR020843">
    <property type="entry name" value="ER"/>
</dbReference>
<dbReference type="InterPro" id="IPR013149">
    <property type="entry name" value="ADH-like_C"/>
</dbReference>
<dbReference type="Pfam" id="PF00107">
    <property type="entry name" value="ADH_zinc_N"/>
    <property type="match status" value="1"/>
</dbReference>
<accession>A0ABM7Q0Q7</accession>
<keyword evidence="2" id="KW-0560">Oxidoreductase</keyword>
<dbReference type="PANTHER" id="PTHR48106:SF13">
    <property type="entry name" value="QUINONE OXIDOREDUCTASE-RELATED"/>
    <property type="match status" value="1"/>
</dbReference>
<dbReference type="Gene3D" id="3.40.50.720">
    <property type="entry name" value="NAD(P)-binding Rossmann-like Domain"/>
    <property type="match status" value="1"/>
</dbReference>
<evidence type="ECO:0000256" key="2">
    <source>
        <dbReference type="ARBA" id="ARBA00023002"/>
    </source>
</evidence>
<dbReference type="Gene3D" id="3.90.180.10">
    <property type="entry name" value="Medium-chain alcohol dehydrogenases, catalytic domain"/>
    <property type="match status" value="1"/>
</dbReference>
<name>A0ABM7Q0Q7_SINCY</name>